<feature type="compositionally biased region" description="Polar residues" evidence="1">
    <location>
        <begin position="19"/>
        <end position="28"/>
    </location>
</feature>
<evidence type="ECO:0000313" key="2">
    <source>
        <dbReference type="EMBL" id="CUS11394.1"/>
    </source>
</evidence>
<dbReference type="Proteomes" id="UP001412239">
    <property type="component" value="Unassembled WGS sequence"/>
</dbReference>
<evidence type="ECO:0000313" key="3">
    <source>
        <dbReference type="Proteomes" id="UP001412239"/>
    </source>
</evidence>
<dbReference type="InterPro" id="IPR013898">
    <property type="entry name" value="Atg43"/>
</dbReference>
<sequence length="78" mass="8660">MPTRTRTPSSSTTPLTTSFDSLRSLDSPTASEYSTSLLHRQKLPLPPIPDLRFEQSYLAGIAAADGVWWKVLLITVRD</sequence>
<dbReference type="EMBL" id="LN891022">
    <property type="protein sequence ID" value="CUS11394.1"/>
    <property type="molecule type" value="Genomic_DNA"/>
</dbReference>
<keyword evidence="3" id="KW-1185">Reference proteome</keyword>
<protein>
    <submittedName>
        <fullName evidence="2">Uncharacterized protein</fullName>
    </submittedName>
</protein>
<dbReference type="AlphaFoldDB" id="A0A292PW85"/>
<organism evidence="2 3">
    <name type="scientific">Tuber aestivum</name>
    <name type="common">summer truffle</name>
    <dbReference type="NCBI Taxonomy" id="59557"/>
    <lineage>
        <taxon>Eukaryota</taxon>
        <taxon>Fungi</taxon>
        <taxon>Dikarya</taxon>
        <taxon>Ascomycota</taxon>
        <taxon>Pezizomycotina</taxon>
        <taxon>Pezizomycetes</taxon>
        <taxon>Pezizales</taxon>
        <taxon>Tuberaceae</taxon>
        <taxon>Tuber</taxon>
    </lineage>
</organism>
<feature type="non-terminal residue" evidence="2">
    <location>
        <position position="78"/>
    </location>
</feature>
<dbReference type="PANTHER" id="PTHR38699">
    <property type="entry name" value="CHROMOSOME 1, WHOLE GENOME SHOTGUN SEQUENCE"/>
    <property type="match status" value="1"/>
</dbReference>
<name>A0A292PW85_9PEZI</name>
<dbReference type="PANTHER" id="PTHR38699:SF1">
    <property type="entry name" value="MITOPHAGY RECEPTOR ATG43"/>
    <property type="match status" value="1"/>
</dbReference>
<evidence type="ECO:0000256" key="1">
    <source>
        <dbReference type="SAM" id="MobiDB-lite"/>
    </source>
</evidence>
<feature type="compositionally biased region" description="Low complexity" evidence="1">
    <location>
        <begin position="1"/>
        <end position="18"/>
    </location>
</feature>
<dbReference type="GO" id="GO:0140580">
    <property type="term" value="F:mitochondrion autophagosome adaptor activity"/>
    <property type="evidence" value="ECO:0007669"/>
    <property type="project" value="InterPro"/>
</dbReference>
<dbReference type="Pfam" id="PF08589">
    <property type="entry name" value="ATG43"/>
    <property type="match status" value="1"/>
</dbReference>
<reference evidence="2" key="1">
    <citation type="submission" date="2015-10" db="EMBL/GenBank/DDBJ databases">
        <authorList>
            <person name="Regsiter A."/>
            <person name="william w."/>
        </authorList>
    </citation>
    <scope>NUCLEOTIDE SEQUENCE</scope>
    <source>
        <strain evidence="2">Montdore</strain>
    </source>
</reference>
<feature type="region of interest" description="Disordered" evidence="1">
    <location>
        <begin position="1"/>
        <end position="28"/>
    </location>
</feature>
<accession>A0A292PW85</accession>
<proteinExistence type="predicted"/>
<gene>
    <name evidence="2" type="ORF">GSTUAT00004496001</name>
</gene>
<dbReference type="GO" id="GO:0000423">
    <property type="term" value="P:mitophagy"/>
    <property type="evidence" value="ECO:0007669"/>
    <property type="project" value="InterPro"/>
</dbReference>